<dbReference type="Pfam" id="PF00033">
    <property type="entry name" value="Cytochrome_B"/>
    <property type="match status" value="1"/>
</dbReference>
<dbReference type="SUPFAM" id="SSF81342">
    <property type="entry name" value="Transmembrane di-heme cytochromes"/>
    <property type="match status" value="1"/>
</dbReference>
<feature type="binding site" description="axial binding residue" evidence="19">
    <location>
        <position position="182"/>
    </location>
    <ligand>
        <name>heme b</name>
        <dbReference type="ChEBI" id="CHEBI:60344"/>
        <label>b562</label>
    </ligand>
    <ligandPart>
        <name>Fe</name>
        <dbReference type="ChEBI" id="CHEBI:18248"/>
    </ligandPart>
</feature>
<dbReference type="SUPFAM" id="SSF81648">
    <property type="entry name" value="a domain/subunit of cytochrome bc1 complex (Ubiquinol-cytochrome c reductase)"/>
    <property type="match status" value="1"/>
</dbReference>
<dbReference type="EMBL" id="AP011230">
    <property type="protein sequence ID" value="BAV70001.1"/>
    <property type="molecule type" value="Genomic_DNA"/>
</dbReference>
<keyword evidence="11 20" id="KW-0249">Electron transport</keyword>
<proteinExistence type="inferred from homology"/>
<feature type="transmembrane region" description="Helical" evidence="20">
    <location>
        <begin position="178"/>
        <end position="200"/>
    </location>
</feature>
<name>A0A1E1FHM1_NIWDE</name>
<dbReference type="InterPro" id="IPR036150">
    <property type="entry name" value="Cyt_b/b6_C_sf"/>
</dbReference>
<comment type="cofactor">
    <cofactor evidence="20">
        <name>heme b</name>
        <dbReference type="ChEBI" id="CHEBI:60344"/>
    </cofactor>
    <text evidence="20">Binds 2 heme groups non-covalently.</text>
</comment>
<evidence type="ECO:0000259" key="22">
    <source>
        <dbReference type="PROSITE" id="PS51003"/>
    </source>
</evidence>
<dbReference type="CDD" id="cd00284">
    <property type="entry name" value="Cytochrome_b_N"/>
    <property type="match status" value="1"/>
</dbReference>
<geneLocation type="mitochondrion" evidence="23"/>
<evidence type="ECO:0000256" key="9">
    <source>
        <dbReference type="ARBA" id="ARBA00022723"/>
    </source>
</evidence>
<dbReference type="InterPro" id="IPR005797">
    <property type="entry name" value="Cyt_b/b6_N"/>
</dbReference>
<keyword evidence="8 20" id="KW-0812">Transmembrane</keyword>
<comment type="cofactor">
    <cofactor evidence="19">
        <name>heme</name>
        <dbReference type="ChEBI" id="CHEBI:30413"/>
    </cofactor>
    <text evidence="19">Binds 2 heme groups non-covalently.</text>
</comment>
<dbReference type="GO" id="GO:0016491">
    <property type="term" value="F:oxidoreductase activity"/>
    <property type="evidence" value="ECO:0007669"/>
    <property type="project" value="UniProtKB-UniRule"/>
</dbReference>
<comment type="subunit">
    <text evidence="3">The cytochrome bc1 complex contains 3 respiratory subunits (MT-CYB, CYC1 and UQCRFS1), 2 core proteins (UQCRC1 and UQCRC2) and probably 6 low-molecular weight proteins.</text>
</comment>
<keyword evidence="7 20" id="KW-0679">Respiratory chain</keyword>
<dbReference type="FunFam" id="1.20.810.10:FF:000002">
    <property type="entry name" value="Cytochrome b"/>
    <property type="match status" value="1"/>
</dbReference>
<evidence type="ECO:0000256" key="12">
    <source>
        <dbReference type="ARBA" id="ARBA00022989"/>
    </source>
</evidence>
<feature type="transmembrane region" description="Helical" evidence="20">
    <location>
        <begin position="229"/>
        <end position="250"/>
    </location>
</feature>
<feature type="transmembrane region" description="Helical" evidence="20">
    <location>
        <begin position="113"/>
        <end position="133"/>
    </location>
</feature>
<evidence type="ECO:0000259" key="21">
    <source>
        <dbReference type="PROSITE" id="PS51002"/>
    </source>
</evidence>
<feature type="transmembrane region" description="Helical" evidence="20">
    <location>
        <begin position="288"/>
        <end position="308"/>
    </location>
</feature>
<evidence type="ECO:0000256" key="7">
    <source>
        <dbReference type="ARBA" id="ARBA00022660"/>
    </source>
</evidence>
<feature type="transmembrane region" description="Helical" evidence="20">
    <location>
        <begin position="145"/>
        <end position="166"/>
    </location>
</feature>
<dbReference type="GO" id="GO:0008121">
    <property type="term" value="F:quinol-cytochrome-c reductase activity"/>
    <property type="evidence" value="ECO:0007669"/>
    <property type="project" value="InterPro"/>
</dbReference>
<dbReference type="Pfam" id="PF00032">
    <property type="entry name" value="Cytochrom_B_C"/>
    <property type="match status" value="1"/>
</dbReference>
<accession>A0A1E1FHM1</accession>
<feature type="transmembrane region" description="Helical" evidence="20">
    <location>
        <begin position="320"/>
        <end position="341"/>
    </location>
</feature>
<evidence type="ECO:0000256" key="1">
    <source>
        <dbReference type="ARBA" id="ARBA00002566"/>
    </source>
</evidence>
<keyword evidence="10" id="KW-0999">Mitochondrion inner membrane</keyword>
<dbReference type="InterPro" id="IPR005798">
    <property type="entry name" value="Cyt_b/b6_C"/>
</dbReference>
<gene>
    <name evidence="23" type="primary">Cyt b</name>
</gene>
<dbReference type="PROSITE" id="PS51002">
    <property type="entry name" value="CYTB_NTER"/>
    <property type="match status" value="1"/>
</dbReference>
<feature type="binding site" evidence="18">
    <location>
        <position position="201"/>
    </location>
    <ligand>
        <name>a ubiquinone</name>
        <dbReference type="ChEBI" id="CHEBI:16389"/>
    </ligand>
</feature>
<keyword evidence="9 19" id="KW-0479">Metal-binding</keyword>
<feature type="transmembrane region" description="Helical" evidence="20">
    <location>
        <begin position="29"/>
        <end position="52"/>
    </location>
</feature>
<dbReference type="GO" id="GO:0046872">
    <property type="term" value="F:metal ion binding"/>
    <property type="evidence" value="ECO:0007669"/>
    <property type="project" value="UniProtKB-UniRule"/>
</dbReference>
<feature type="transmembrane region" description="Helical" evidence="20">
    <location>
        <begin position="347"/>
        <end position="372"/>
    </location>
</feature>
<keyword evidence="15 20" id="KW-0496">Mitochondrion</keyword>
<feature type="transmembrane region" description="Helical" evidence="20">
    <location>
        <begin position="87"/>
        <end position="107"/>
    </location>
</feature>
<evidence type="ECO:0000256" key="18">
    <source>
        <dbReference type="PIRSR" id="PIRSR038885-1"/>
    </source>
</evidence>
<dbReference type="InterPro" id="IPR027387">
    <property type="entry name" value="Cytb/b6-like_sf"/>
</dbReference>
<evidence type="ECO:0000256" key="15">
    <source>
        <dbReference type="ARBA" id="ARBA00023128"/>
    </source>
</evidence>
<feature type="domain" description="Cytochrome b/b6 C-terminal region profile" evidence="22">
    <location>
        <begin position="210"/>
        <end position="380"/>
    </location>
</feature>
<dbReference type="PIRSF" id="PIRSF038885">
    <property type="entry name" value="COB"/>
    <property type="match status" value="1"/>
</dbReference>
<evidence type="ECO:0000256" key="16">
    <source>
        <dbReference type="ARBA" id="ARBA00023136"/>
    </source>
</evidence>
<evidence type="ECO:0000313" key="23">
    <source>
        <dbReference type="EMBL" id="BAV70001.1"/>
    </source>
</evidence>
<evidence type="ECO:0000256" key="2">
    <source>
        <dbReference type="ARBA" id="ARBA00004448"/>
    </source>
</evidence>
<keyword evidence="5 20" id="KW-0813">Transport</keyword>
<dbReference type="GO" id="GO:0045275">
    <property type="term" value="C:respiratory chain complex III"/>
    <property type="evidence" value="ECO:0007669"/>
    <property type="project" value="InterPro"/>
</dbReference>
<organism evidence="23">
    <name type="scientific">Niwaella delicata</name>
    <name type="common">Ajime loach</name>
    <name type="synonym">Cobitis delicata</name>
    <dbReference type="NCBI Taxonomy" id="118138"/>
    <lineage>
        <taxon>Eukaryota</taxon>
        <taxon>Metazoa</taxon>
        <taxon>Chordata</taxon>
        <taxon>Craniata</taxon>
        <taxon>Vertebrata</taxon>
        <taxon>Euteleostomi</taxon>
        <taxon>Actinopterygii</taxon>
        <taxon>Neopterygii</taxon>
        <taxon>Teleostei</taxon>
        <taxon>Ostariophysi</taxon>
        <taxon>Cypriniformes</taxon>
        <taxon>Cobitidae</taxon>
        <taxon>Cobitinae</taxon>
        <taxon>Cobitis</taxon>
    </lineage>
</organism>
<dbReference type="CDD" id="cd00290">
    <property type="entry name" value="cytochrome_b_C"/>
    <property type="match status" value="1"/>
</dbReference>
<dbReference type="InterPro" id="IPR048259">
    <property type="entry name" value="Cytochrome_b_N_euk/bac"/>
</dbReference>
<keyword evidence="6 19" id="KW-0349">Heme</keyword>
<evidence type="ECO:0000256" key="19">
    <source>
        <dbReference type="PIRSR" id="PIRSR038885-2"/>
    </source>
</evidence>
<comment type="similarity">
    <text evidence="17 20">Belongs to the cytochrome b family.</text>
</comment>
<dbReference type="InterPro" id="IPR016174">
    <property type="entry name" value="Di-haem_cyt_TM"/>
</dbReference>
<keyword evidence="14" id="KW-0830">Ubiquinone</keyword>
<dbReference type="GO" id="GO:0005743">
    <property type="term" value="C:mitochondrial inner membrane"/>
    <property type="evidence" value="ECO:0007669"/>
    <property type="project" value="UniProtKB-SubCell"/>
</dbReference>
<evidence type="ECO:0000256" key="11">
    <source>
        <dbReference type="ARBA" id="ARBA00022982"/>
    </source>
</evidence>
<reference evidence="23" key="1">
    <citation type="submission" date="2009-05" db="EMBL/GenBank/DDBJ databases">
        <title>Whole mitochondrial genome sequences in Cypriniformes.</title>
        <authorList>
            <person name="Miya M."/>
        </authorList>
    </citation>
    <scope>NUCLEOTIDE SEQUENCE</scope>
    <source>
        <strain evidence="23">CBM ZF 11521</strain>
    </source>
</reference>
<evidence type="ECO:0000256" key="4">
    <source>
        <dbReference type="ARBA" id="ARBA00013531"/>
    </source>
</evidence>
<evidence type="ECO:0000256" key="20">
    <source>
        <dbReference type="RuleBase" id="RU362117"/>
    </source>
</evidence>
<dbReference type="InterPro" id="IPR030689">
    <property type="entry name" value="Cytochrome_b"/>
</dbReference>
<evidence type="ECO:0000256" key="17">
    <source>
        <dbReference type="ARBA" id="ARBA00061233"/>
    </source>
</evidence>
<evidence type="ECO:0000256" key="5">
    <source>
        <dbReference type="ARBA" id="ARBA00022448"/>
    </source>
</evidence>
<protein>
    <recommendedName>
        <fullName evidence="4 20">Cytochrome b</fullName>
    </recommendedName>
</protein>
<keyword evidence="13 19" id="KW-0408">Iron</keyword>
<feature type="binding site" description="axial binding residue" evidence="19">
    <location>
        <position position="83"/>
    </location>
    <ligand>
        <name>heme b</name>
        <dbReference type="ChEBI" id="CHEBI:60344"/>
        <label>b562</label>
    </ligand>
    <ligandPart>
        <name>Fe</name>
        <dbReference type="ChEBI" id="CHEBI:18248"/>
    </ligandPart>
</feature>
<feature type="domain" description="Cytochrome b/b6 N-terminal region profile" evidence="21">
    <location>
        <begin position="1"/>
        <end position="209"/>
    </location>
</feature>
<evidence type="ECO:0000256" key="3">
    <source>
        <dbReference type="ARBA" id="ARBA00011660"/>
    </source>
</evidence>
<sequence>MASLRKTHPLIKIANDALVDLPAPSNISVWWNFGSLLGLCLITQILTGLFLAMHYTSDITTAFSSVAHICRDVNYGWLIRNIHANGASFFFICIYTHIARGLYYGSYLYKETWNIGVVLLLLVMMTAFVGYVLPWGQMSFWGATVITNLLSAVPYVGNALVQWIWGGFSVDNATLTRFFAFHFLLPFIIAAATILHLLFLHETGSNNPMGLNSDADKVSFHPYFSYKDLLGFAVVLLALTSLSLFSPNLLGDPDNFTPANPLVTPPHIKPEWYFLFAYAILRSIPNKLGGVLALLFSILVLMVVPILHTSKQRGLAFRPVTQFLFWTLVADMLILTWIGGMPVEHPFIIIGQLASILYFTLFLVLIPLAGWLENKALEWA</sequence>
<dbReference type="InterPro" id="IPR048260">
    <property type="entry name" value="Cytochrome_b_C_euk/bac"/>
</dbReference>
<keyword evidence="12 20" id="KW-1133">Transmembrane helix</keyword>
<dbReference type="AlphaFoldDB" id="A0A1E1FHM1"/>
<dbReference type="GO" id="GO:0006122">
    <property type="term" value="P:mitochondrial electron transport, ubiquinol to cytochrome c"/>
    <property type="evidence" value="ECO:0007669"/>
    <property type="project" value="TreeGrafter"/>
</dbReference>
<evidence type="ECO:0000256" key="10">
    <source>
        <dbReference type="ARBA" id="ARBA00022792"/>
    </source>
</evidence>
<keyword evidence="16 20" id="KW-0472">Membrane</keyword>
<dbReference type="PANTHER" id="PTHR19271:SF16">
    <property type="entry name" value="CYTOCHROME B"/>
    <property type="match status" value="1"/>
</dbReference>
<comment type="subcellular location">
    <subcellularLocation>
        <location evidence="2">Mitochondrion inner membrane</location>
        <topology evidence="2">Multi-pass membrane protein</topology>
    </subcellularLocation>
</comment>
<evidence type="ECO:0000256" key="13">
    <source>
        <dbReference type="ARBA" id="ARBA00023004"/>
    </source>
</evidence>
<comment type="function">
    <text evidence="1 20">Component of the ubiquinol-cytochrome c reductase complex (complex III or cytochrome b-c1 complex) that is part of the mitochondrial respiratory chain. The b-c1 complex mediates electron transfer from ubiquinol to cytochrome c. Contributes to the generation of a proton gradient across the mitochondrial membrane that is then used for ATP synthesis.</text>
</comment>
<dbReference type="Gene3D" id="1.20.810.10">
    <property type="entry name" value="Cytochrome Bc1 Complex, Chain C"/>
    <property type="match status" value="1"/>
</dbReference>
<feature type="binding site" description="axial binding residue" evidence="19">
    <location>
        <position position="196"/>
    </location>
    <ligand>
        <name>heme b</name>
        <dbReference type="ChEBI" id="CHEBI:60344"/>
        <label>b566</label>
    </ligand>
    <ligandPart>
        <name>Fe</name>
        <dbReference type="ChEBI" id="CHEBI:18248"/>
    </ligandPart>
</feature>
<dbReference type="PROSITE" id="PS51003">
    <property type="entry name" value="CYTB_CTER"/>
    <property type="match status" value="1"/>
</dbReference>
<evidence type="ECO:0000256" key="6">
    <source>
        <dbReference type="ARBA" id="ARBA00022617"/>
    </source>
</evidence>
<feature type="binding site" description="axial binding residue" evidence="19">
    <location>
        <position position="97"/>
    </location>
    <ligand>
        <name>heme b</name>
        <dbReference type="ChEBI" id="CHEBI:60344"/>
        <label>b566</label>
    </ligand>
    <ligandPart>
        <name>Fe</name>
        <dbReference type="ChEBI" id="CHEBI:18248"/>
    </ligandPart>
</feature>
<evidence type="ECO:0000256" key="8">
    <source>
        <dbReference type="ARBA" id="ARBA00022692"/>
    </source>
</evidence>
<evidence type="ECO:0000256" key="14">
    <source>
        <dbReference type="ARBA" id="ARBA00023075"/>
    </source>
</evidence>
<dbReference type="PANTHER" id="PTHR19271">
    <property type="entry name" value="CYTOCHROME B"/>
    <property type="match status" value="1"/>
</dbReference>